<keyword evidence="8" id="KW-1185">Reference proteome</keyword>
<protein>
    <submittedName>
        <fullName evidence="7">CS-domain-containing protein</fullName>
    </submittedName>
</protein>
<dbReference type="Gene3D" id="4.10.1130.20">
    <property type="match status" value="2"/>
</dbReference>
<dbReference type="Pfam" id="PF04969">
    <property type="entry name" value="CS"/>
    <property type="match status" value="1"/>
</dbReference>
<dbReference type="InterPro" id="IPR007051">
    <property type="entry name" value="CHORD_dom"/>
</dbReference>
<dbReference type="Gene3D" id="2.60.40.790">
    <property type="match status" value="1"/>
</dbReference>
<evidence type="ECO:0000313" key="8">
    <source>
        <dbReference type="Proteomes" id="UP000307440"/>
    </source>
</evidence>
<accession>A0A5C3LAU9</accession>
<evidence type="ECO:0000256" key="1">
    <source>
        <dbReference type="ARBA" id="ARBA00022723"/>
    </source>
</evidence>
<dbReference type="InterPro" id="IPR007052">
    <property type="entry name" value="CS_dom"/>
</dbReference>
<evidence type="ECO:0000259" key="5">
    <source>
        <dbReference type="PROSITE" id="PS51203"/>
    </source>
</evidence>
<keyword evidence="3" id="KW-0862">Zinc</keyword>
<evidence type="ECO:0000259" key="6">
    <source>
        <dbReference type="PROSITE" id="PS51401"/>
    </source>
</evidence>
<dbReference type="InterPro" id="IPR008978">
    <property type="entry name" value="HSP20-like_chaperone"/>
</dbReference>
<dbReference type="EMBL" id="ML210147">
    <property type="protein sequence ID" value="TFK29805.1"/>
    <property type="molecule type" value="Genomic_DNA"/>
</dbReference>
<dbReference type="CDD" id="cd06466">
    <property type="entry name" value="p23_CS_SGT1_like"/>
    <property type="match status" value="1"/>
</dbReference>
<reference evidence="7 8" key="1">
    <citation type="journal article" date="2019" name="Nat. Ecol. Evol.">
        <title>Megaphylogeny resolves global patterns of mushroom evolution.</title>
        <authorList>
            <person name="Varga T."/>
            <person name="Krizsan K."/>
            <person name="Foldi C."/>
            <person name="Dima B."/>
            <person name="Sanchez-Garcia M."/>
            <person name="Sanchez-Ramirez S."/>
            <person name="Szollosi G.J."/>
            <person name="Szarkandi J.G."/>
            <person name="Papp V."/>
            <person name="Albert L."/>
            <person name="Andreopoulos W."/>
            <person name="Angelini C."/>
            <person name="Antonin V."/>
            <person name="Barry K.W."/>
            <person name="Bougher N.L."/>
            <person name="Buchanan P."/>
            <person name="Buyck B."/>
            <person name="Bense V."/>
            <person name="Catcheside P."/>
            <person name="Chovatia M."/>
            <person name="Cooper J."/>
            <person name="Damon W."/>
            <person name="Desjardin D."/>
            <person name="Finy P."/>
            <person name="Geml J."/>
            <person name="Haridas S."/>
            <person name="Hughes K."/>
            <person name="Justo A."/>
            <person name="Karasinski D."/>
            <person name="Kautmanova I."/>
            <person name="Kiss B."/>
            <person name="Kocsube S."/>
            <person name="Kotiranta H."/>
            <person name="LaButti K.M."/>
            <person name="Lechner B.E."/>
            <person name="Liimatainen K."/>
            <person name="Lipzen A."/>
            <person name="Lukacs Z."/>
            <person name="Mihaltcheva S."/>
            <person name="Morgado L.N."/>
            <person name="Niskanen T."/>
            <person name="Noordeloos M.E."/>
            <person name="Ohm R.A."/>
            <person name="Ortiz-Santana B."/>
            <person name="Ovrebo C."/>
            <person name="Racz N."/>
            <person name="Riley R."/>
            <person name="Savchenko A."/>
            <person name="Shiryaev A."/>
            <person name="Soop K."/>
            <person name="Spirin V."/>
            <person name="Szebenyi C."/>
            <person name="Tomsovsky M."/>
            <person name="Tulloss R.E."/>
            <person name="Uehling J."/>
            <person name="Grigoriev I.V."/>
            <person name="Vagvolgyi C."/>
            <person name="Papp T."/>
            <person name="Martin F.M."/>
            <person name="Miettinen O."/>
            <person name="Hibbett D.S."/>
            <person name="Nagy L.G."/>
        </authorList>
    </citation>
    <scope>NUCLEOTIDE SEQUENCE [LARGE SCALE GENOMIC DNA]</scope>
    <source>
        <strain evidence="7 8">CBS 121175</strain>
    </source>
</reference>
<organism evidence="7 8">
    <name type="scientific">Coprinopsis marcescibilis</name>
    <name type="common">Agaric fungus</name>
    <name type="synonym">Psathyrella marcescibilis</name>
    <dbReference type="NCBI Taxonomy" id="230819"/>
    <lineage>
        <taxon>Eukaryota</taxon>
        <taxon>Fungi</taxon>
        <taxon>Dikarya</taxon>
        <taxon>Basidiomycota</taxon>
        <taxon>Agaricomycotina</taxon>
        <taxon>Agaricomycetes</taxon>
        <taxon>Agaricomycetidae</taxon>
        <taxon>Agaricales</taxon>
        <taxon>Agaricineae</taxon>
        <taxon>Psathyrellaceae</taxon>
        <taxon>Coprinopsis</taxon>
    </lineage>
</organism>
<dbReference type="SUPFAM" id="SSF49764">
    <property type="entry name" value="HSP20-like chaperones"/>
    <property type="match status" value="1"/>
</dbReference>
<dbReference type="Pfam" id="PF04968">
    <property type="entry name" value="CHORD"/>
    <property type="match status" value="2"/>
</dbReference>
<feature type="domain" description="CHORD" evidence="6">
    <location>
        <begin position="138"/>
        <end position="203"/>
    </location>
</feature>
<feature type="region of interest" description="Disordered" evidence="4">
    <location>
        <begin position="63"/>
        <end position="89"/>
    </location>
</feature>
<evidence type="ECO:0000313" key="7">
    <source>
        <dbReference type="EMBL" id="TFK29805.1"/>
    </source>
</evidence>
<dbReference type="InterPro" id="IPR039790">
    <property type="entry name" value="CHRD1"/>
</dbReference>
<feature type="domain" description="CHORD" evidence="6">
    <location>
        <begin position="4"/>
        <end position="66"/>
    </location>
</feature>
<gene>
    <name evidence="7" type="ORF">FA15DRAFT_724768</name>
</gene>
<dbReference type="Proteomes" id="UP000307440">
    <property type="component" value="Unassembled WGS sequence"/>
</dbReference>
<keyword evidence="2" id="KW-0677">Repeat</keyword>
<name>A0A5C3LAU9_COPMA</name>
<proteinExistence type="predicted"/>
<evidence type="ECO:0000256" key="4">
    <source>
        <dbReference type="SAM" id="MobiDB-lite"/>
    </source>
</evidence>
<dbReference type="OrthoDB" id="1898560at2759"/>
<dbReference type="STRING" id="230819.A0A5C3LAU9"/>
<keyword evidence="1" id="KW-0479">Metal-binding</keyword>
<evidence type="ECO:0000256" key="3">
    <source>
        <dbReference type="ARBA" id="ARBA00022833"/>
    </source>
</evidence>
<feature type="compositionally biased region" description="Low complexity" evidence="4">
    <location>
        <begin position="73"/>
        <end position="84"/>
    </location>
</feature>
<dbReference type="PROSITE" id="PS51203">
    <property type="entry name" value="CS"/>
    <property type="match status" value="1"/>
</dbReference>
<dbReference type="PROSITE" id="PS51401">
    <property type="entry name" value="CHORD"/>
    <property type="match status" value="2"/>
</dbReference>
<sequence length="346" mass="37985">MPHCARKGCNKTFSEDTNTEVCTFHPGAPVFHEGLKSWSCCKDTNKPVLDFDEFMGIPGCTETDGHTSAVSEPQPAQDPAQKAQVSKPAPVASTINHVVDGLETFSITPQKVEAPAAALPIIEDEDDLDARVEPGTQCKRRGCGVTFVSDEVNRIGNGEGTVCVYHPMSPLFREGSKGYLCCKPKVLEFDEFLKIKGCKIGRHCFVPKIVESNDEQLVECRIDHYQTLDKVQVSVFAKKVDKESSTVTIDSDKITLDLRLPGNKRFTRTVELFGPIVPDKSSYMVLGTKVELSLQKKDNRSWTVLEKTDRDLGGISLTFGVSGRTGTVGAKEVVLDESNRTRSEGL</sequence>
<dbReference type="PANTHER" id="PTHR46983">
    <property type="entry name" value="CYSTEINE AND HISTIDINE-RICH DOMAIN-CONTAINING PROTEIN 1"/>
    <property type="match status" value="1"/>
</dbReference>
<dbReference type="GO" id="GO:0046872">
    <property type="term" value="F:metal ion binding"/>
    <property type="evidence" value="ECO:0007669"/>
    <property type="project" value="UniProtKB-KW"/>
</dbReference>
<evidence type="ECO:0000256" key="2">
    <source>
        <dbReference type="ARBA" id="ARBA00022737"/>
    </source>
</evidence>
<dbReference type="PANTHER" id="PTHR46983:SF3">
    <property type="entry name" value="CHPADIPLOID STATE MAINTENANCE PROTEIN CHPA"/>
    <property type="match status" value="1"/>
</dbReference>
<dbReference type="AlphaFoldDB" id="A0A5C3LAU9"/>
<feature type="domain" description="CS" evidence="5">
    <location>
        <begin position="217"/>
        <end position="306"/>
    </location>
</feature>